<dbReference type="AlphaFoldDB" id="A0AA88X931"/>
<dbReference type="EMBL" id="JAVXUP010000024">
    <property type="protein sequence ID" value="KAK3042033.1"/>
    <property type="molecule type" value="Genomic_DNA"/>
</dbReference>
<sequence length="107" mass="11823">MTVSRVVLGSAELLGQSSRSVGVHKSLSKFTDLREQWRVSKQVFPLTPAEEQAVKGIRRKIDGESSPSEGCAYKRRRDVQFHPSPFERSFATVGPICSQIGDGMDLS</sequence>
<dbReference type="PANTHER" id="PTHR36372">
    <property type="entry name" value="EXPRESSED PROTEIN"/>
    <property type="match status" value="1"/>
</dbReference>
<keyword evidence="2" id="KW-1185">Reference proteome</keyword>
<evidence type="ECO:0000313" key="1">
    <source>
        <dbReference type="EMBL" id="KAK3042033.1"/>
    </source>
</evidence>
<organism evidence="1 2">
    <name type="scientific">Escallonia herrerae</name>
    <dbReference type="NCBI Taxonomy" id="1293975"/>
    <lineage>
        <taxon>Eukaryota</taxon>
        <taxon>Viridiplantae</taxon>
        <taxon>Streptophyta</taxon>
        <taxon>Embryophyta</taxon>
        <taxon>Tracheophyta</taxon>
        <taxon>Spermatophyta</taxon>
        <taxon>Magnoliopsida</taxon>
        <taxon>eudicotyledons</taxon>
        <taxon>Gunneridae</taxon>
        <taxon>Pentapetalae</taxon>
        <taxon>asterids</taxon>
        <taxon>campanulids</taxon>
        <taxon>Escalloniales</taxon>
        <taxon>Escalloniaceae</taxon>
        <taxon>Escallonia</taxon>
    </lineage>
</organism>
<dbReference type="Proteomes" id="UP001188597">
    <property type="component" value="Unassembled WGS sequence"/>
</dbReference>
<gene>
    <name evidence="1" type="ORF">RJ639_001735</name>
</gene>
<name>A0AA88X931_9ASTE</name>
<comment type="caution">
    <text evidence="1">The sequence shown here is derived from an EMBL/GenBank/DDBJ whole genome shotgun (WGS) entry which is preliminary data.</text>
</comment>
<protein>
    <submittedName>
        <fullName evidence="1">Uncharacterized protein</fullName>
    </submittedName>
</protein>
<reference evidence="1" key="1">
    <citation type="submission" date="2022-12" db="EMBL/GenBank/DDBJ databases">
        <title>Draft genome assemblies for two species of Escallonia (Escalloniales).</title>
        <authorList>
            <person name="Chanderbali A."/>
            <person name="Dervinis C."/>
            <person name="Anghel I."/>
            <person name="Soltis D."/>
            <person name="Soltis P."/>
            <person name="Zapata F."/>
        </authorList>
    </citation>
    <scope>NUCLEOTIDE SEQUENCE</scope>
    <source>
        <strain evidence="1">UCBG64.0493</strain>
        <tissue evidence="1">Leaf</tissue>
    </source>
</reference>
<accession>A0AA88X931</accession>
<proteinExistence type="predicted"/>
<evidence type="ECO:0000313" key="2">
    <source>
        <dbReference type="Proteomes" id="UP001188597"/>
    </source>
</evidence>